<organism evidence="1 2">
    <name type="scientific">Kryptolebias marmoratus</name>
    <name type="common">Mangrove killifish</name>
    <name type="synonym">Rivulus marmoratus</name>
    <dbReference type="NCBI Taxonomy" id="37003"/>
    <lineage>
        <taxon>Eukaryota</taxon>
        <taxon>Metazoa</taxon>
        <taxon>Chordata</taxon>
        <taxon>Craniata</taxon>
        <taxon>Vertebrata</taxon>
        <taxon>Euteleostomi</taxon>
        <taxon>Actinopterygii</taxon>
        <taxon>Neopterygii</taxon>
        <taxon>Teleostei</taxon>
        <taxon>Neoteleostei</taxon>
        <taxon>Acanthomorphata</taxon>
        <taxon>Ovalentaria</taxon>
        <taxon>Atherinomorphae</taxon>
        <taxon>Cyprinodontiformes</taxon>
        <taxon>Rivulidae</taxon>
        <taxon>Kryptolebias</taxon>
    </lineage>
</organism>
<sequence>MDTSQTWKLKRYGRFVQGAKQTGGGKPWQIFESKGDKPEIVLTLLGSGYLLVAQGQESLDAIALVFGPDAPRVQHKSDNLMFRFTVKGETRMIRMQFDGSSTAEAINQCSSAVEKLMEYVPVTALGVASVHPNQPPTEVPAPGTQVAQPLRKYILISKLALVFLYVQKCQKFTKWGSGEG</sequence>
<dbReference type="AlphaFoldDB" id="A0A3Q3B446"/>
<dbReference type="Pfam" id="PF15165">
    <property type="entry name" value="REC114-like"/>
    <property type="match status" value="1"/>
</dbReference>
<dbReference type="GeneTree" id="ENSGT01110000267433"/>
<dbReference type="InterPro" id="IPR029168">
    <property type="entry name" value="REC114L"/>
</dbReference>
<protein>
    <submittedName>
        <fullName evidence="1">REC114 meiotic recombination protein</fullName>
    </submittedName>
</protein>
<dbReference type="Ensembl" id="ENSKMAT00000024053.1">
    <property type="protein sequence ID" value="ENSKMAP00000023751.1"/>
    <property type="gene ID" value="ENSKMAG00000017620.1"/>
</dbReference>
<reference evidence="1" key="2">
    <citation type="submission" date="2025-09" db="UniProtKB">
        <authorList>
            <consortium name="Ensembl"/>
        </authorList>
    </citation>
    <scope>IDENTIFICATION</scope>
</reference>
<evidence type="ECO:0000313" key="1">
    <source>
        <dbReference type="Ensembl" id="ENSKMAP00000023751.1"/>
    </source>
</evidence>
<reference evidence="1" key="1">
    <citation type="submission" date="2025-08" db="UniProtKB">
        <authorList>
            <consortium name="Ensembl"/>
        </authorList>
    </citation>
    <scope>IDENTIFICATION</scope>
</reference>
<evidence type="ECO:0000313" key="2">
    <source>
        <dbReference type="Proteomes" id="UP000264800"/>
    </source>
</evidence>
<dbReference type="STRING" id="37003.ENSKMAP00000023751"/>
<dbReference type="PANTHER" id="PTHR34921:SF1">
    <property type="entry name" value="MEIOTIC RECOMBINATION PROTEIN REC114"/>
    <property type="match status" value="1"/>
</dbReference>
<dbReference type="PANTHER" id="PTHR34921">
    <property type="entry name" value="MEIOTIC RECOMBINATION PROTEIN REC114"/>
    <property type="match status" value="1"/>
</dbReference>
<name>A0A3Q3B446_KRYMA</name>
<dbReference type="Proteomes" id="UP000264800">
    <property type="component" value="Unplaced"/>
</dbReference>
<dbReference type="OMA" id="ETRMIRM"/>
<accession>A0A3Q3B446</accession>
<keyword evidence="2" id="KW-1185">Reference proteome</keyword>
<proteinExistence type="predicted"/>